<dbReference type="SMART" id="SM00906">
    <property type="entry name" value="Fungal_trans"/>
    <property type="match status" value="1"/>
</dbReference>
<feature type="compositionally biased region" description="Low complexity" evidence="5">
    <location>
        <begin position="68"/>
        <end position="78"/>
    </location>
</feature>
<dbReference type="GO" id="GO:0005634">
    <property type="term" value="C:nucleus"/>
    <property type="evidence" value="ECO:0007669"/>
    <property type="project" value="UniProtKB-SubCell"/>
</dbReference>
<dbReference type="PANTHER" id="PTHR46910">
    <property type="entry name" value="TRANSCRIPTION FACTOR PDR1"/>
    <property type="match status" value="1"/>
</dbReference>
<dbReference type="InterPro" id="IPR050987">
    <property type="entry name" value="AtrR-like"/>
</dbReference>
<comment type="subcellular location">
    <subcellularLocation>
        <location evidence="1">Nucleus</location>
    </subcellularLocation>
</comment>
<keyword evidence="4" id="KW-0539">Nucleus</keyword>
<comment type="caution">
    <text evidence="7">The sequence shown here is derived from an EMBL/GenBank/DDBJ whole genome shotgun (WGS) entry which is preliminary data.</text>
</comment>
<keyword evidence="8" id="KW-1185">Reference proteome</keyword>
<dbReference type="CDD" id="cd12148">
    <property type="entry name" value="fungal_TF_MHR"/>
    <property type="match status" value="1"/>
</dbReference>
<dbReference type="InterPro" id="IPR007219">
    <property type="entry name" value="XnlR_reg_dom"/>
</dbReference>
<keyword evidence="2" id="KW-0479">Metal-binding</keyword>
<feature type="region of interest" description="Disordered" evidence="5">
    <location>
        <begin position="20"/>
        <end position="78"/>
    </location>
</feature>
<feature type="domain" description="Xylanolytic transcriptional activator regulatory" evidence="6">
    <location>
        <begin position="276"/>
        <end position="348"/>
    </location>
</feature>
<keyword evidence="3" id="KW-0238">DNA-binding</keyword>
<evidence type="ECO:0000256" key="4">
    <source>
        <dbReference type="ARBA" id="ARBA00023242"/>
    </source>
</evidence>
<proteinExistence type="predicted"/>
<gene>
    <name evidence="7" type="ORF">QQS21_001399</name>
</gene>
<evidence type="ECO:0000256" key="5">
    <source>
        <dbReference type="SAM" id="MobiDB-lite"/>
    </source>
</evidence>
<evidence type="ECO:0000256" key="2">
    <source>
        <dbReference type="ARBA" id="ARBA00022723"/>
    </source>
</evidence>
<dbReference type="PANTHER" id="PTHR46910:SF3">
    <property type="entry name" value="HALOTOLERANCE PROTEIN 9-RELATED"/>
    <property type="match status" value="1"/>
</dbReference>
<dbReference type="EMBL" id="JASWJB010000014">
    <property type="protein sequence ID" value="KAK2612627.1"/>
    <property type="molecule type" value="Genomic_DNA"/>
</dbReference>
<feature type="region of interest" description="Disordered" evidence="5">
    <location>
        <begin position="119"/>
        <end position="146"/>
    </location>
</feature>
<dbReference type="GO" id="GO:0003677">
    <property type="term" value="F:DNA binding"/>
    <property type="evidence" value="ECO:0007669"/>
    <property type="project" value="UniProtKB-KW"/>
</dbReference>
<dbReference type="GO" id="GO:0008270">
    <property type="term" value="F:zinc ion binding"/>
    <property type="evidence" value="ECO:0007669"/>
    <property type="project" value="InterPro"/>
</dbReference>
<dbReference type="AlphaFoldDB" id="A0AAJ0FXL3"/>
<accession>A0AAJ0FXL3</accession>
<dbReference type="Proteomes" id="UP001251528">
    <property type="component" value="Unassembled WGS sequence"/>
</dbReference>
<feature type="compositionally biased region" description="Low complexity" evidence="5">
    <location>
        <begin position="22"/>
        <end position="33"/>
    </location>
</feature>
<dbReference type="GO" id="GO:0003700">
    <property type="term" value="F:DNA-binding transcription factor activity"/>
    <property type="evidence" value="ECO:0007669"/>
    <property type="project" value="InterPro"/>
</dbReference>
<evidence type="ECO:0000259" key="6">
    <source>
        <dbReference type="SMART" id="SM00906"/>
    </source>
</evidence>
<evidence type="ECO:0000313" key="7">
    <source>
        <dbReference type="EMBL" id="KAK2612627.1"/>
    </source>
</evidence>
<reference evidence="7" key="1">
    <citation type="submission" date="2023-06" db="EMBL/GenBank/DDBJ databases">
        <title>Conoideocrella luteorostrata (Hypocreales: Clavicipitaceae), a potential biocontrol fungus for elongate hemlock scale in United States Christmas tree production areas.</title>
        <authorList>
            <person name="Barrett H."/>
            <person name="Lovett B."/>
            <person name="Macias A.M."/>
            <person name="Stajich J.E."/>
            <person name="Kasson M.T."/>
        </authorList>
    </citation>
    <scope>NUCLEOTIDE SEQUENCE</scope>
    <source>
        <strain evidence="7">ARSEF 14590</strain>
    </source>
</reference>
<evidence type="ECO:0000256" key="1">
    <source>
        <dbReference type="ARBA" id="ARBA00004123"/>
    </source>
</evidence>
<feature type="compositionally biased region" description="Polar residues" evidence="5">
    <location>
        <begin position="37"/>
        <end position="60"/>
    </location>
</feature>
<evidence type="ECO:0000313" key="8">
    <source>
        <dbReference type="Proteomes" id="UP001251528"/>
    </source>
</evidence>
<name>A0AAJ0FXL3_9HYPO</name>
<sequence>MDRQEERRAHLALANRVRELESQLASATQQSSAIDDSVSSPASHGKGTPSTSNRTRSFTQYIPADTGSSASEPAPESSADAIATGLFDDQPSHADIGYFGASSNHAFFWSITSSLDELDKQRPDGQKLPSRHAAAKGGPKRLPLPPVKAITSERDASRQNDAFPGRDIAIKWTNCFFDTVAAILPYVHKSVLLREIDVVDSRTATWQSCPSGTQALLSIVFAHALAATEDGAAEPFYRRALGLLDEKGLNQPTIDSLQALLLLASFQQNSQRAQESITTQFCTVRTAYQLGIHSPSSYGRLSRREKELRSILWFAVVQLDRIVGCALGRPFLVPDQHVRIRPSEALVLGPQSHDGDSRSYQMIMMFFRHIISIHEIMGNTVDIIHASNISATHELNLSELVSHVMDLLRRLEHARSCMSPFELVLSGVDMSAWSASTFETERHAIVLSLYHYRATMLINAPLLLAVLRSISSISESNELRMQLNVAMSILQTYLQTIDSFHKLLCGILAQQRLFLRSNAVWWLCNYMAVSANLHLFGFWLISTNRSDPFPLLGMSSSEIEVLMRRTLDTLKLVGGSSIMSRKAHRCLHKYLDLFTSYGELFVVNNSLLINVPLMKVKWQDRARTKTNQVGDAEPAIPAEPCASGPWLYGISPSAMAATSSPGIWDGNVDDLLAGLNADNYLGADFFAMGYNISDFDATGFI</sequence>
<dbReference type="GO" id="GO:0006351">
    <property type="term" value="P:DNA-templated transcription"/>
    <property type="evidence" value="ECO:0007669"/>
    <property type="project" value="InterPro"/>
</dbReference>
<protein>
    <recommendedName>
        <fullName evidence="6">Xylanolytic transcriptional activator regulatory domain-containing protein</fullName>
    </recommendedName>
</protein>
<organism evidence="7 8">
    <name type="scientific">Conoideocrella luteorostrata</name>
    <dbReference type="NCBI Taxonomy" id="1105319"/>
    <lineage>
        <taxon>Eukaryota</taxon>
        <taxon>Fungi</taxon>
        <taxon>Dikarya</taxon>
        <taxon>Ascomycota</taxon>
        <taxon>Pezizomycotina</taxon>
        <taxon>Sordariomycetes</taxon>
        <taxon>Hypocreomycetidae</taxon>
        <taxon>Hypocreales</taxon>
        <taxon>Clavicipitaceae</taxon>
        <taxon>Conoideocrella</taxon>
    </lineage>
</organism>
<dbReference type="Pfam" id="PF04082">
    <property type="entry name" value="Fungal_trans"/>
    <property type="match status" value="1"/>
</dbReference>
<evidence type="ECO:0000256" key="3">
    <source>
        <dbReference type="ARBA" id="ARBA00023125"/>
    </source>
</evidence>